<sequence>METALNLGSRERQLGLCFKNKFQHDSGVELKVRGKLNTVTANCELQGALNKFLRMGKLAFFDPSEAYQPDTRLRLGMGVKASGVGGRTMSADDVLLSLSAKKKVKVQRTQDYLKNRVLLRSYTQATAQASYDYNLRTEKWGGELHARISHAIFRFTNDQDVRLTAGVRAPVTQQGVGVARPYARLQENCWSLTVHPDGEWRVAYDL</sequence>
<proteinExistence type="inferred from homology"/>
<dbReference type="Proteomes" id="UP001055712">
    <property type="component" value="Unassembled WGS sequence"/>
</dbReference>
<gene>
    <name evidence="11" type="ORF">D9Q98_007705</name>
</gene>
<dbReference type="GO" id="GO:0009707">
    <property type="term" value="C:chloroplast outer membrane"/>
    <property type="evidence" value="ECO:0007669"/>
    <property type="project" value="UniProtKB-SubCell"/>
</dbReference>
<keyword evidence="6" id="KW-0934">Plastid</keyword>
<keyword evidence="5" id="KW-0150">Chloroplast</keyword>
<evidence type="ECO:0000256" key="10">
    <source>
        <dbReference type="ARBA" id="ARBA00024941"/>
    </source>
</evidence>
<dbReference type="PANTHER" id="PTHR35993">
    <property type="entry name" value="OUTER ENVELOPE PORE PROTEIN 21B, CHLOROPLASTIC"/>
    <property type="match status" value="1"/>
</dbReference>
<evidence type="ECO:0000256" key="1">
    <source>
        <dbReference type="ARBA" id="ARBA00004396"/>
    </source>
</evidence>
<keyword evidence="8" id="KW-0406">Ion transport</keyword>
<accession>A0A9D4YTM5</accession>
<reference evidence="11" key="2">
    <citation type="submission" date="2020-11" db="EMBL/GenBank/DDBJ databases">
        <authorList>
            <person name="Cecchin M."/>
            <person name="Marcolungo L."/>
            <person name="Rossato M."/>
            <person name="Girolomoni L."/>
            <person name="Cosentino E."/>
            <person name="Cuine S."/>
            <person name="Li-Beisson Y."/>
            <person name="Delledonne M."/>
            <person name="Ballottari M."/>
        </authorList>
    </citation>
    <scope>NUCLEOTIDE SEQUENCE</scope>
    <source>
        <strain evidence="11">211/11P</strain>
        <tissue evidence="11">Whole cell</tissue>
    </source>
</reference>
<keyword evidence="7" id="KW-0812">Transmembrane</keyword>
<evidence type="ECO:0000256" key="4">
    <source>
        <dbReference type="ARBA" id="ARBA00022448"/>
    </source>
</evidence>
<dbReference type="InterPro" id="IPR034575">
    <property type="entry name" value="OEP21"/>
</dbReference>
<name>A0A9D4YTM5_CHLVU</name>
<evidence type="ECO:0000256" key="8">
    <source>
        <dbReference type="ARBA" id="ARBA00023065"/>
    </source>
</evidence>
<comment type="similarity">
    <text evidence="3">Belongs to the plastid outer envelope porin OEP21 (TC 1.B.29) family.</text>
</comment>
<protein>
    <submittedName>
        <fullName evidence="11">Uncharacterized protein</fullName>
    </submittedName>
</protein>
<dbReference type="EMBL" id="SIDB01000011">
    <property type="protein sequence ID" value="KAI3425729.1"/>
    <property type="molecule type" value="Genomic_DNA"/>
</dbReference>
<evidence type="ECO:0000256" key="5">
    <source>
        <dbReference type="ARBA" id="ARBA00022528"/>
    </source>
</evidence>
<evidence type="ECO:0000313" key="11">
    <source>
        <dbReference type="EMBL" id="KAI3425729.1"/>
    </source>
</evidence>
<evidence type="ECO:0000256" key="6">
    <source>
        <dbReference type="ARBA" id="ARBA00022640"/>
    </source>
</evidence>
<comment type="subcellular location">
    <subcellularLocation>
        <location evidence="1">Plastid</location>
        <location evidence="1">Chloroplast outer membrane</location>
        <topology evidence="1">Multi-pass membrane protein</topology>
    </subcellularLocation>
    <subcellularLocation>
        <location evidence="2">Plastid</location>
        <location evidence="2">Etioplast membrane</location>
        <topology evidence="2">Multi-pass membrane protein</topology>
    </subcellularLocation>
</comment>
<comment type="caution">
    <text evidence="11">The sequence shown here is derived from an EMBL/GenBank/DDBJ whole genome shotgun (WGS) entry which is preliminary data.</text>
</comment>
<evidence type="ECO:0000256" key="7">
    <source>
        <dbReference type="ARBA" id="ARBA00022692"/>
    </source>
</evidence>
<dbReference type="PANTHER" id="PTHR35993:SF1">
    <property type="entry name" value="OUTER ENVELOPE PORE PROTEIN 21B, CHLOROPLASTIC"/>
    <property type="match status" value="1"/>
</dbReference>
<keyword evidence="4" id="KW-0813">Transport</keyword>
<dbReference type="AlphaFoldDB" id="A0A9D4YTM5"/>
<dbReference type="OrthoDB" id="503907at2759"/>
<organism evidence="11 12">
    <name type="scientific">Chlorella vulgaris</name>
    <name type="common">Green alga</name>
    <dbReference type="NCBI Taxonomy" id="3077"/>
    <lineage>
        <taxon>Eukaryota</taxon>
        <taxon>Viridiplantae</taxon>
        <taxon>Chlorophyta</taxon>
        <taxon>core chlorophytes</taxon>
        <taxon>Trebouxiophyceae</taxon>
        <taxon>Chlorellales</taxon>
        <taxon>Chlorellaceae</taxon>
        <taxon>Chlorella clade</taxon>
        <taxon>Chlorella</taxon>
    </lineage>
</organism>
<dbReference type="GO" id="GO:0034426">
    <property type="term" value="C:etioplast membrane"/>
    <property type="evidence" value="ECO:0007669"/>
    <property type="project" value="UniProtKB-SubCell"/>
</dbReference>
<dbReference type="GO" id="GO:0044070">
    <property type="term" value="P:regulation of monoatomic anion transport"/>
    <property type="evidence" value="ECO:0007669"/>
    <property type="project" value="InterPro"/>
</dbReference>
<reference evidence="11" key="1">
    <citation type="journal article" date="2019" name="Plant J.">
        <title>Chlorella vulgaris genome assembly and annotation reveals the molecular basis for metabolic acclimation to high light conditions.</title>
        <authorList>
            <person name="Cecchin M."/>
            <person name="Marcolungo L."/>
            <person name="Rossato M."/>
            <person name="Girolomoni L."/>
            <person name="Cosentino E."/>
            <person name="Cuine S."/>
            <person name="Li-Beisson Y."/>
            <person name="Delledonne M."/>
            <person name="Ballottari M."/>
        </authorList>
    </citation>
    <scope>NUCLEOTIDE SEQUENCE</scope>
    <source>
        <strain evidence="11">211/11P</strain>
    </source>
</reference>
<evidence type="ECO:0000256" key="2">
    <source>
        <dbReference type="ARBA" id="ARBA00004441"/>
    </source>
</evidence>
<keyword evidence="12" id="KW-1185">Reference proteome</keyword>
<comment type="function">
    <text evidence="10">Voltage-dependent rectifying anion channel that facilitates the translocation between chloroplast and cytoplasm of phosphorylated carbohydrates such as triosephosphate, 3-phosphoglycerate and inorganic phosphate (Pi) depending of ATP to triosephosphate ratio in the plastidial intermembrane space; in high triosephosphate/ATP conditions (e.g. photosynthesis), export of triosphosphate from chloroplast (outward rectifying channels), but in high ATP/triosephosphate conditions (e.g. dark phase), import of phosphosolutes (inward rectifying channels).</text>
</comment>
<evidence type="ECO:0000256" key="9">
    <source>
        <dbReference type="ARBA" id="ARBA00023136"/>
    </source>
</evidence>
<evidence type="ECO:0000256" key="3">
    <source>
        <dbReference type="ARBA" id="ARBA00009945"/>
    </source>
</evidence>
<evidence type="ECO:0000313" key="12">
    <source>
        <dbReference type="Proteomes" id="UP001055712"/>
    </source>
</evidence>
<dbReference type="GO" id="GO:0008308">
    <property type="term" value="F:voltage-gated monoatomic anion channel activity"/>
    <property type="evidence" value="ECO:0007669"/>
    <property type="project" value="InterPro"/>
</dbReference>
<keyword evidence="9" id="KW-0472">Membrane</keyword>